<proteinExistence type="predicted"/>
<dbReference type="SUPFAM" id="SSF52768">
    <property type="entry name" value="Arginase/deacetylase"/>
    <property type="match status" value="1"/>
</dbReference>
<dbReference type="Proteomes" id="UP000887575">
    <property type="component" value="Unassembled WGS sequence"/>
</dbReference>
<organism evidence="1 2">
    <name type="scientific">Mesorhabditis belari</name>
    <dbReference type="NCBI Taxonomy" id="2138241"/>
    <lineage>
        <taxon>Eukaryota</taxon>
        <taxon>Metazoa</taxon>
        <taxon>Ecdysozoa</taxon>
        <taxon>Nematoda</taxon>
        <taxon>Chromadorea</taxon>
        <taxon>Rhabditida</taxon>
        <taxon>Rhabditina</taxon>
        <taxon>Rhabditomorpha</taxon>
        <taxon>Rhabditoidea</taxon>
        <taxon>Rhabditidae</taxon>
        <taxon>Mesorhabditinae</taxon>
        <taxon>Mesorhabditis</taxon>
    </lineage>
</organism>
<dbReference type="Gene3D" id="3.40.800.20">
    <property type="entry name" value="Histone deacetylase domain"/>
    <property type="match status" value="1"/>
</dbReference>
<protein>
    <submittedName>
        <fullName evidence="2">Uncharacterized protein</fullName>
    </submittedName>
</protein>
<evidence type="ECO:0000313" key="1">
    <source>
        <dbReference type="Proteomes" id="UP000887575"/>
    </source>
</evidence>
<dbReference type="AlphaFoldDB" id="A0AAF3ETX7"/>
<keyword evidence="1" id="KW-1185">Reference proteome</keyword>
<evidence type="ECO:0000313" key="2">
    <source>
        <dbReference type="WBParaSite" id="MBELARI_LOCUS17610"/>
    </source>
</evidence>
<dbReference type="InterPro" id="IPR037138">
    <property type="entry name" value="His_deacetylse_dom_sf"/>
</dbReference>
<dbReference type="InterPro" id="IPR023696">
    <property type="entry name" value="Ureohydrolase_dom_sf"/>
</dbReference>
<accession>A0AAF3ETX7</accession>
<name>A0AAF3ETX7_9BILA</name>
<sequence length="218" mass="25448">MARLLNEAFPNQVLAVLEGGYFPDCYSESAYMFTRGLQGLDIPKVHHAERVNGSMTEVIWNNIVHHAPRWKCLQESLEKLQTQQRKLGLEEYASDNSLYLGHEVKQFWNKVVSAGICRTREWFPPLNAELAKLCSDKIDEVRQSYEYSKEIMAPTEDQLLKQLVWDGKAKLECHTKSLPSLEFWTEEYLSFKESRKNHMMVCDWDLVREKGLQLFDSI</sequence>
<dbReference type="WBParaSite" id="MBELARI_LOCUS17610">
    <property type="protein sequence ID" value="MBELARI_LOCUS17610"/>
    <property type="gene ID" value="MBELARI_LOCUS17610"/>
</dbReference>
<reference evidence="2" key="1">
    <citation type="submission" date="2024-02" db="UniProtKB">
        <authorList>
            <consortium name="WormBaseParasite"/>
        </authorList>
    </citation>
    <scope>IDENTIFICATION</scope>
</reference>